<dbReference type="SUPFAM" id="SSF48452">
    <property type="entry name" value="TPR-like"/>
    <property type="match status" value="1"/>
</dbReference>
<dbReference type="Gene3D" id="2.30.30.40">
    <property type="entry name" value="SH3 Domains"/>
    <property type="match status" value="1"/>
</dbReference>
<dbReference type="Gene3D" id="1.25.40.10">
    <property type="entry name" value="Tetratricopeptide repeat domain"/>
    <property type="match status" value="1"/>
</dbReference>
<reference evidence="4 5" key="1">
    <citation type="submission" date="2019-08" db="EMBL/GenBank/DDBJ databases">
        <title>Deep-cultivation of Planctomycetes and their phenomic and genomic characterization uncovers novel biology.</title>
        <authorList>
            <person name="Wiegand S."/>
            <person name="Jogler M."/>
            <person name="Boedeker C."/>
            <person name="Pinto D."/>
            <person name="Vollmers J."/>
            <person name="Rivas-Marin E."/>
            <person name="Kohn T."/>
            <person name="Peeters S.H."/>
            <person name="Heuer A."/>
            <person name="Rast P."/>
            <person name="Oberbeckmann S."/>
            <person name="Bunk B."/>
            <person name="Jeske O."/>
            <person name="Meyerdierks A."/>
            <person name="Storesund J.E."/>
            <person name="Kallscheuer N."/>
            <person name="Luecker S."/>
            <person name="Lage O.M."/>
            <person name="Pohl T."/>
            <person name="Merkel B.J."/>
            <person name="Hornburger P."/>
            <person name="Mueller R.-W."/>
            <person name="Bruemmer F."/>
            <person name="Labrenz M."/>
            <person name="Spormann A.M."/>
            <person name="Op den Camp H."/>
            <person name="Overmann J."/>
            <person name="Amann R."/>
            <person name="Jetten M.S.M."/>
            <person name="Mascher T."/>
            <person name="Medema M.H."/>
            <person name="Devos D.P."/>
            <person name="Kaster A.-K."/>
            <person name="Ovreas L."/>
            <person name="Rohde M."/>
            <person name="Galperin M.Y."/>
            <person name="Jogler C."/>
        </authorList>
    </citation>
    <scope>NUCLEOTIDE SEQUENCE [LARGE SCALE GENOMIC DNA]</scope>
    <source>
        <strain evidence="4 5">UC8</strain>
    </source>
</reference>
<keyword evidence="5" id="KW-1185">Reference proteome</keyword>
<dbReference type="Proteomes" id="UP000325286">
    <property type="component" value="Chromosome"/>
</dbReference>
<dbReference type="PANTHER" id="PTHR40940">
    <property type="entry name" value="PROTEIN BATD-RELATED"/>
    <property type="match status" value="1"/>
</dbReference>
<feature type="transmembrane region" description="Helical" evidence="2">
    <location>
        <begin position="477"/>
        <end position="495"/>
    </location>
</feature>
<dbReference type="InterPro" id="IPR011990">
    <property type="entry name" value="TPR-like_helical_dom_sf"/>
</dbReference>
<feature type="signal peptide" evidence="3">
    <location>
        <begin position="1"/>
        <end position="20"/>
    </location>
</feature>
<feature type="chain" id="PRO_5023126691" evidence="3">
    <location>
        <begin position="21"/>
        <end position="963"/>
    </location>
</feature>
<dbReference type="SMART" id="SM00028">
    <property type="entry name" value="TPR"/>
    <property type="match status" value="1"/>
</dbReference>
<gene>
    <name evidence="4" type="ORF">UC8_41900</name>
</gene>
<evidence type="ECO:0000256" key="1">
    <source>
        <dbReference type="PROSITE-ProRule" id="PRU00339"/>
    </source>
</evidence>
<evidence type="ECO:0000256" key="2">
    <source>
        <dbReference type="SAM" id="Phobius"/>
    </source>
</evidence>
<dbReference type="InterPro" id="IPR025738">
    <property type="entry name" value="BatD"/>
</dbReference>
<evidence type="ECO:0000256" key="3">
    <source>
        <dbReference type="SAM" id="SignalP"/>
    </source>
</evidence>
<dbReference type="Pfam" id="PF13584">
    <property type="entry name" value="BatD"/>
    <property type="match status" value="2"/>
</dbReference>
<keyword evidence="3" id="KW-0732">Signal</keyword>
<name>A0A5B9QYE3_9BACT</name>
<dbReference type="InterPro" id="IPR019734">
    <property type="entry name" value="TPR_rpt"/>
</dbReference>
<sequence length="963" mass="104012" precursor="true">MHWLKSSFILTALWGLPAAAAEVDVRLSTREAVVGVPIVLQLSIHNAEDYQPPTLPDIDGCEIRSAGPPARRSQVSIINGRRSESSSDTLSYLITPRREGSFEIPSFHIQADGESLATDTLRFVATKSDSGDRLIVEITGDKEQVYVGQPLNLSLKIWLKPFRDRQRRLTLSEGDMWQMISSHSQWGSFADRIRELADGRRRPGGQEVLRTDSEGQERSYYLYEVDSTVYPTHAGSIDADEVQIVVDYPTALGPSRSPLGGLFEDDFFGSPFNNRLTITASQPIVGEARIGSTEVLPVPRDGRPDDYRGAVGQYEIVTQANPTTVDAGEPVTLNIGIAGTGPMELVQAPPLHELTDLTDDFRVADESLAGFVKQDTKLFSTTIRPRREGITAIPPIRFSYFDPDAEQFKTIYSEPISITVNPAESLAMDSIVGSSRFEQTENDATPIRGSELLPDFTNVDNPDAVLTSQVAASRQSSWWLLVVLPTLVWLAALVVKHRRALRHCLPRLRSARATCLASLQHADDGPAIVAALRQYIADRSGKPCPTNATAVGALRTLGMYPLAGEVESMMHRLDRDAGGAALLDNSSDHDEQVAQAIALVDQIESACAARGRVRLNTAKRSATDGTSKTVAQRSAGMLSAFILALTASSATAAGPVSLSPQQQRTVLAEAAQAYAEATAAGSNDSAEAQAGFEAAAAKYQLLVDSGVRNSLLYRNLANAYAQSGQRGRAIAYYERAKRLAPDDPVLSTNLQWANARVSSAPVPSSENVGADNASSVMERLLASVRAGNANVLQAIGRTRVIVVLAIASIMFWGLLTMRTLWRPFPVWRWAVLPLVAGLLCGGLLLLSDTAPPPAWNAVLVADTVTVHAGDGQAFASVQTFRDAQGQRVRVIGERGKWRQIQTPNQQPGWVEASNVLLVGPGGRVGEWESGRVGEGESGRVGEWERGRVGEWGSGGVGEWGSEE</sequence>
<proteinExistence type="predicted"/>
<organism evidence="4 5">
    <name type="scientific">Roseimaritima ulvae</name>
    <dbReference type="NCBI Taxonomy" id="980254"/>
    <lineage>
        <taxon>Bacteria</taxon>
        <taxon>Pseudomonadati</taxon>
        <taxon>Planctomycetota</taxon>
        <taxon>Planctomycetia</taxon>
        <taxon>Pirellulales</taxon>
        <taxon>Pirellulaceae</taxon>
        <taxon>Roseimaritima</taxon>
    </lineage>
</organism>
<dbReference type="PROSITE" id="PS50005">
    <property type="entry name" value="TPR"/>
    <property type="match status" value="1"/>
</dbReference>
<keyword evidence="1" id="KW-0802">TPR repeat</keyword>
<keyword evidence="2" id="KW-0812">Transmembrane</keyword>
<evidence type="ECO:0000313" key="5">
    <source>
        <dbReference type="Proteomes" id="UP000325286"/>
    </source>
</evidence>
<dbReference type="PANTHER" id="PTHR40940:SF2">
    <property type="entry name" value="BATD"/>
    <property type="match status" value="1"/>
</dbReference>
<protein>
    <submittedName>
        <fullName evidence="4">Uncharacterized protein</fullName>
    </submittedName>
</protein>
<accession>A0A5B9QYE3</accession>
<evidence type="ECO:0000313" key="4">
    <source>
        <dbReference type="EMBL" id="QEG42156.1"/>
    </source>
</evidence>
<keyword evidence="2" id="KW-1133">Transmembrane helix</keyword>
<dbReference type="EMBL" id="CP042914">
    <property type="protein sequence ID" value="QEG42156.1"/>
    <property type="molecule type" value="Genomic_DNA"/>
</dbReference>
<keyword evidence="2" id="KW-0472">Membrane</keyword>
<feature type="transmembrane region" description="Helical" evidence="2">
    <location>
        <begin position="800"/>
        <end position="821"/>
    </location>
</feature>
<dbReference type="AlphaFoldDB" id="A0A5B9QYE3"/>
<feature type="transmembrane region" description="Helical" evidence="2">
    <location>
        <begin position="827"/>
        <end position="846"/>
    </location>
</feature>
<dbReference type="KEGG" id="rul:UC8_41900"/>
<feature type="repeat" description="TPR" evidence="1">
    <location>
        <begin position="710"/>
        <end position="743"/>
    </location>
</feature>